<evidence type="ECO:0000313" key="2">
    <source>
        <dbReference type="EMBL" id="MCD1653177.1"/>
    </source>
</evidence>
<dbReference type="Pfam" id="PF18765">
    <property type="entry name" value="Polbeta"/>
    <property type="match status" value="1"/>
</dbReference>
<organism evidence="2 3">
    <name type="scientific">Teretinema zuelzerae</name>
    <dbReference type="NCBI Taxonomy" id="156"/>
    <lineage>
        <taxon>Bacteria</taxon>
        <taxon>Pseudomonadati</taxon>
        <taxon>Spirochaetota</taxon>
        <taxon>Spirochaetia</taxon>
        <taxon>Spirochaetales</taxon>
        <taxon>Treponemataceae</taxon>
        <taxon>Teretinema</taxon>
    </lineage>
</organism>
<name>A0AAE3EF30_9SPIR</name>
<dbReference type="Gene3D" id="3.30.460.10">
    <property type="entry name" value="Beta Polymerase, domain 2"/>
    <property type="match status" value="1"/>
</dbReference>
<feature type="domain" description="Polymerase beta nucleotidyltransferase" evidence="1">
    <location>
        <begin position="10"/>
        <end position="97"/>
    </location>
</feature>
<comment type="caution">
    <text evidence="2">The sequence shown here is derived from an EMBL/GenBank/DDBJ whole genome shotgun (WGS) entry which is preliminary data.</text>
</comment>
<dbReference type="InterPro" id="IPR041633">
    <property type="entry name" value="Polbeta"/>
</dbReference>
<sequence length="98" mass="10949">MRLSENDRQAIKETCVTYFGTDEVYLFGSRVNDSASGGDIDLFIVPQAGESAEALFQRKVQFLVSLKQRIGDQKIDVVLAGDQSRAIEREARIKGIRL</sequence>
<dbReference type="RefSeq" id="WP_230752079.1">
    <property type="nucleotide sequence ID" value="NZ_JAINWA010000001.1"/>
</dbReference>
<dbReference type="InterPro" id="IPR043519">
    <property type="entry name" value="NT_sf"/>
</dbReference>
<dbReference type="AlphaFoldDB" id="A0AAE3EF30"/>
<dbReference type="Proteomes" id="UP001198163">
    <property type="component" value="Unassembled WGS sequence"/>
</dbReference>
<reference evidence="2" key="1">
    <citation type="submission" date="2021-08" db="EMBL/GenBank/DDBJ databases">
        <title>Comparative analyses of Brucepasteria parasyntrophica and Teretinema zuelzerae.</title>
        <authorList>
            <person name="Song Y."/>
            <person name="Brune A."/>
        </authorList>
    </citation>
    <scope>NUCLEOTIDE SEQUENCE</scope>
    <source>
        <strain evidence="2">DSM 1903</strain>
    </source>
</reference>
<evidence type="ECO:0000259" key="1">
    <source>
        <dbReference type="Pfam" id="PF18765"/>
    </source>
</evidence>
<dbReference type="SUPFAM" id="SSF81301">
    <property type="entry name" value="Nucleotidyltransferase"/>
    <property type="match status" value="1"/>
</dbReference>
<proteinExistence type="predicted"/>
<protein>
    <submittedName>
        <fullName evidence="2">Nucleotidyltransferase domain-containing protein</fullName>
    </submittedName>
</protein>
<dbReference type="CDD" id="cd05403">
    <property type="entry name" value="NT_KNTase_like"/>
    <property type="match status" value="1"/>
</dbReference>
<gene>
    <name evidence="2" type="ORF">K7J14_00440</name>
</gene>
<dbReference type="EMBL" id="JAINWA010000001">
    <property type="protein sequence ID" value="MCD1653177.1"/>
    <property type="molecule type" value="Genomic_DNA"/>
</dbReference>
<accession>A0AAE3EF30</accession>
<keyword evidence="3" id="KW-1185">Reference proteome</keyword>
<evidence type="ECO:0000313" key="3">
    <source>
        <dbReference type="Proteomes" id="UP001198163"/>
    </source>
</evidence>